<sequence>MTEKQKLINEITRELPALDTGYLRLLTDFAEILQREVDVTADGHGPFTEEFARHFAGVLLVHHALSEEPFTKDKFEHAMVRVLNESDLDAHLSPRGNPGHDLTVGAEKWSLKTQADQALKLDALHISKFMEMGKGEWTNETSLTGLRQRMFDHVANYDRIFSLRHKIVGENRYYELVEIPKALLLEAENGELEMKMDSKQNPKPGYCRVYDRDRSQKFQLYFDGGTERKLQIKHLKKALCHVRASWTFKKD</sequence>
<name>A0ABT8W1V8_9GAMM</name>
<organism evidence="1 2">
    <name type="scientific">Marinobacter suaedae</name>
    <dbReference type="NCBI Taxonomy" id="3057675"/>
    <lineage>
        <taxon>Bacteria</taxon>
        <taxon>Pseudomonadati</taxon>
        <taxon>Pseudomonadota</taxon>
        <taxon>Gammaproteobacteria</taxon>
        <taxon>Pseudomonadales</taxon>
        <taxon>Marinobacteraceae</taxon>
        <taxon>Marinobacter</taxon>
    </lineage>
</organism>
<dbReference type="RefSeq" id="WP_302909954.1">
    <property type="nucleotide sequence ID" value="NZ_JAUMIS010000002.1"/>
</dbReference>
<dbReference type="InterPro" id="IPR049519">
    <property type="entry name" value="SmaI"/>
</dbReference>
<dbReference type="EMBL" id="JAUMIS010000002">
    <property type="protein sequence ID" value="MDO3722227.1"/>
    <property type="molecule type" value="Genomic_DNA"/>
</dbReference>
<accession>A0ABT8W1V8</accession>
<proteinExistence type="predicted"/>
<keyword evidence="2" id="KW-1185">Reference proteome</keyword>
<dbReference type="Pfam" id="PF17411">
    <property type="entry name" value="SmaI"/>
    <property type="match status" value="1"/>
</dbReference>
<dbReference type="Proteomes" id="UP001168640">
    <property type="component" value="Unassembled WGS sequence"/>
</dbReference>
<evidence type="ECO:0008006" key="3">
    <source>
        <dbReference type="Google" id="ProtNLM"/>
    </source>
</evidence>
<evidence type="ECO:0000313" key="2">
    <source>
        <dbReference type="Proteomes" id="UP001168640"/>
    </source>
</evidence>
<reference evidence="1" key="1">
    <citation type="submission" date="2023-07" db="EMBL/GenBank/DDBJ databases">
        <title>Marinobacter sp. chi1 genome sequencing and assembly.</title>
        <authorList>
            <person name="Park S."/>
        </authorList>
    </citation>
    <scope>NUCLEOTIDE SEQUENCE</scope>
    <source>
        <strain evidence="1">Chi1</strain>
    </source>
</reference>
<gene>
    <name evidence="1" type="ORF">QVZ43_10880</name>
</gene>
<evidence type="ECO:0000313" key="1">
    <source>
        <dbReference type="EMBL" id="MDO3722227.1"/>
    </source>
</evidence>
<comment type="caution">
    <text evidence="1">The sequence shown here is derived from an EMBL/GenBank/DDBJ whole genome shotgun (WGS) entry which is preliminary data.</text>
</comment>
<protein>
    <recommendedName>
        <fullName evidence="3">Restriction endonuclease</fullName>
    </recommendedName>
</protein>